<protein>
    <submittedName>
        <fullName evidence="1">Uncharacterized protein</fullName>
    </submittedName>
</protein>
<gene>
    <name evidence="1" type="ORF">EUGRSUZ_J01064</name>
</gene>
<organism evidence="1">
    <name type="scientific">Eucalyptus grandis</name>
    <name type="common">Flooded gum</name>
    <dbReference type="NCBI Taxonomy" id="71139"/>
    <lineage>
        <taxon>Eukaryota</taxon>
        <taxon>Viridiplantae</taxon>
        <taxon>Streptophyta</taxon>
        <taxon>Embryophyta</taxon>
        <taxon>Tracheophyta</taxon>
        <taxon>Spermatophyta</taxon>
        <taxon>Magnoliopsida</taxon>
        <taxon>eudicotyledons</taxon>
        <taxon>Gunneridae</taxon>
        <taxon>Pentapetalae</taxon>
        <taxon>rosids</taxon>
        <taxon>malvids</taxon>
        <taxon>Myrtales</taxon>
        <taxon>Myrtaceae</taxon>
        <taxon>Myrtoideae</taxon>
        <taxon>Eucalypteae</taxon>
        <taxon>Eucalyptus</taxon>
    </lineage>
</organism>
<sequence length="76" mass="9226">MGDHVKHLRFHLYRPMENKNPRSWMLFIKVKWSLRRKNRMDVAKICLLIHQPESSFIYRIRHGCILFPVKVGSIHD</sequence>
<proteinExistence type="predicted"/>
<name>A0A059AD43_EUCGR</name>
<dbReference type="AlphaFoldDB" id="A0A059AD43"/>
<reference evidence="1" key="1">
    <citation type="submission" date="2013-07" db="EMBL/GenBank/DDBJ databases">
        <title>The genome of Eucalyptus grandis.</title>
        <authorList>
            <person name="Schmutz J."/>
            <person name="Hayes R."/>
            <person name="Myburg A."/>
            <person name="Tuskan G."/>
            <person name="Grattapaglia D."/>
            <person name="Rokhsar D.S."/>
        </authorList>
    </citation>
    <scope>NUCLEOTIDE SEQUENCE</scope>
    <source>
        <tissue evidence="1">Leaf extractions</tissue>
    </source>
</reference>
<accession>A0A059AD43</accession>
<dbReference type="InParanoid" id="A0A059AD43"/>
<dbReference type="EMBL" id="KK198762">
    <property type="protein sequence ID" value="KCW51556.1"/>
    <property type="molecule type" value="Genomic_DNA"/>
</dbReference>
<dbReference type="Gramene" id="KCW51556">
    <property type="protein sequence ID" value="KCW51556"/>
    <property type="gene ID" value="EUGRSUZ_J01064"/>
</dbReference>
<evidence type="ECO:0000313" key="1">
    <source>
        <dbReference type="EMBL" id="KCW51556.1"/>
    </source>
</evidence>